<evidence type="ECO:0000313" key="2">
    <source>
        <dbReference type="Proteomes" id="UP000271469"/>
    </source>
</evidence>
<reference evidence="1 2" key="1">
    <citation type="submission" date="2018-11" db="EMBL/GenBank/DDBJ databases">
        <title>Gordonia insulae sp. nov., isolated from an island soil.</title>
        <authorList>
            <person name="Kim Y.S."/>
            <person name="Kim S.B."/>
        </authorList>
    </citation>
    <scope>NUCLEOTIDE SEQUENCE [LARGE SCALE GENOMIC DNA]</scope>
    <source>
        <strain evidence="1 2">MMS17-SY073</strain>
    </source>
</reference>
<organism evidence="1 2">
    <name type="scientific">Gordonia insulae</name>
    <dbReference type="NCBI Taxonomy" id="2420509"/>
    <lineage>
        <taxon>Bacteria</taxon>
        <taxon>Bacillati</taxon>
        <taxon>Actinomycetota</taxon>
        <taxon>Actinomycetes</taxon>
        <taxon>Mycobacteriales</taxon>
        <taxon>Gordoniaceae</taxon>
        <taxon>Gordonia</taxon>
    </lineage>
</organism>
<proteinExistence type="predicted"/>
<gene>
    <name evidence="1" type="ORF">D7316_03057</name>
</gene>
<sequence length="225" mass="23984">MSRRTRFPVDEVTAFPEPDPRILPGSADFEISVRNVGAWGADVPRYRAAVAAGLGAATTRRIPVTLADVATVAAWRAGVPQIRSDALARIIRSVEMNAHSSLIFAATLGFAPEMMSAFLSAQRVDPFGWPQPLPVLAAFGGYRGIGGRFRTAPVGISAEAGSASWYVAGDGECWRVQADIFGAALTPCERPADQEWSSRIPLSGNAVATVFPTSYLVWVLPRSAP</sequence>
<name>A0A3G8JMZ0_9ACTN</name>
<accession>A0A3G8JMZ0</accession>
<dbReference type="AlphaFoldDB" id="A0A3G8JMZ0"/>
<keyword evidence="2" id="KW-1185">Reference proteome</keyword>
<dbReference type="EMBL" id="CP033972">
    <property type="protein sequence ID" value="AZG46456.1"/>
    <property type="molecule type" value="Genomic_DNA"/>
</dbReference>
<dbReference type="KEGG" id="gom:D7316_03057"/>
<protein>
    <submittedName>
        <fullName evidence="1">Uncharacterized protein</fullName>
    </submittedName>
</protein>
<dbReference type="OrthoDB" id="4617508at2"/>
<dbReference type="Proteomes" id="UP000271469">
    <property type="component" value="Chromosome"/>
</dbReference>
<dbReference type="RefSeq" id="WP_124708959.1">
    <property type="nucleotide sequence ID" value="NZ_CP033972.1"/>
</dbReference>
<evidence type="ECO:0000313" key="1">
    <source>
        <dbReference type="EMBL" id="AZG46456.1"/>
    </source>
</evidence>